<dbReference type="InterPro" id="IPR037174">
    <property type="entry name" value="Trimeric_adhesin"/>
</dbReference>
<evidence type="ECO:0000313" key="14">
    <source>
        <dbReference type="EMBL" id="SUB33981.1"/>
    </source>
</evidence>
<keyword evidence="5" id="KW-1134">Transmembrane beta strand</keyword>
<keyword evidence="6" id="KW-0812">Transmembrane</keyword>
<keyword evidence="10" id="KW-0998">Cell outer membrane</keyword>
<evidence type="ECO:0000256" key="11">
    <source>
        <dbReference type="SAM" id="SignalP"/>
    </source>
</evidence>
<evidence type="ECO:0000256" key="10">
    <source>
        <dbReference type="ARBA" id="ARBA00023237"/>
    </source>
</evidence>
<evidence type="ECO:0000259" key="12">
    <source>
        <dbReference type="Pfam" id="PF03895"/>
    </source>
</evidence>
<keyword evidence="15" id="KW-1185">Reference proteome</keyword>
<dbReference type="Gene3D" id="3.90.1780.10">
    <property type="entry name" value="Trimeric adhesin"/>
    <property type="match status" value="1"/>
</dbReference>
<comment type="subcellular location">
    <subcellularLocation>
        <location evidence="2">Cell outer membrane</location>
    </subcellularLocation>
    <subcellularLocation>
        <location evidence="1">Cell surface</location>
    </subcellularLocation>
</comment>
<dbReference type="AlphaFoldDB" id="A0A379B663"/>
<evidence type="ECO:0000256" key="5">
    <source>
        <dbReference type="ARBA" id="ARBA00022452"/>
    </source>
</evidence>
<evidence type="ECO:0000259" key="13">
    <source>
        <dbReference type="Pfam" id="PF05662"/>
    </source>
</evidence>
<dbReference type="InterPro" id="IPR008635">
    <property type="entry name" value="Coiled_stalk_dom"/>
</dbReference>
<name>A0A379B663_9PAST</name>
<dbReference type="GO" id="GO:0015031">
    <property type="term" value="P:protein transport"/>
    <property type="evidence" value="ECO:0007669"/>
    <property type="project" value="UniProtKB-KW"/>
</dbReference>
<evidence type="ECO:0000256" key="3">
    <source>
        <dbReference type="ARBA" id="ARBA00005848"/>
    </source>
</evidence>
<comment type="similarity">
    <text evidence="3">Belongs to the autotransporter-2 (AT-2) (TC 1.B.40) family.</text>
</comment>
<organism evidence="14 15">
    <name type="scientific">[Pasteurella] mairii</name>
    <dbReference type="NCBI Taxonomy" id="757"/>
    <lineage>
        <taxon>Bacteria</taxon>
        <taxon>Pseudomonadati</taxon>
        <taxon>Pseudomonadota</taxon>
        <taxon>Gammaproteobacteria</taxon>
        <taxon>Pasteurellales</taxon>
        <taxon>Pasteurellaceae</taxon>
    </lineage>
</organism>
<protein>
    <submittedName>
        <fullName evidence="14">Autotransporter adhesin</fullName>
    </submittedName>
</protein>
<dbReference type="Gene3D" id="1.20.5.170">
    <property type="match status" value="1"/>
</dbReference>
<dbReference type="Proteomes" id="UP000254280">
    <property type="component" value="Unassembled WGS sequence"/>
</dbReference>
<keyword evidence="7 11" id="KW-0732">Signal</keyword>
<evidence type="ECO:0000256" key="2">
    <source>
        <dbReference type="ARBA" id="ARBA00004442"/>
    </source>
</evidence>
<accession>A0A379B663</accession>
<evidence type="ECO:0000256" key="9">
    <source>
        <dbReference type="ARBA" id="ARBA00023136"/>
    </source>
</evidence>
<dbReference type="EMBL" id="UGSS01000002">
    <property type="protein sequence ID" value="SUB33981.1"/>
    <property type="molecule type" value="Genomic_DNA"/>
</dbReference>
<evidence type="ECO:0000256" key="4">
    <source>
        <dbReference type="ARBA" id="ARBA00022448"/>
    </source>
</evidence>
<feature type="signal peptide" evidence="11">
    <location>
        <begin position="1"/>
        <end position="26"/>
    </location>
</feature>
<dbReference type="Pfam" id="PF03895">
    <property type="entry name" value="YadA_anchor"/>
    <property type="match status" value="1"/>
</dbReference>
<dbReference type="InterPro" id="IPR045584">
    <property type="entry name" value="Pilin-like"/>
</dbReference>
<evidence type="ECO:0000313" key="15">
    <source>
        <dbReference type="Proteomes" id="UP000254280"/>
    </source>
</evidence>
<feature type="domain" description="Trimeric autotransporter adhesin YadA-like stalk" evidence="13">
    <location>
        <begin position="195"/>
        <end position="234"/>
    </location>
</feature>
<feature type="chain" id="PRO_5016854106" evidence="11">
    <location>
        <begin position="27"/>
        <end position="355"/>
    </location>
</feature>
<dbReference type="Gene3D" id="3.30.1300.30">
    <property type="entry name" value="GSPII I/J protein-like"/>
    <property type="match status" value="1"/>
</dbReference>
<keyword evidence="8" id="KW-0653">Protein transport</keyword>
<proteinExistence type="inferred from homology"/>
<dbReference type="GO" id="GO:0009279">
    <property type="term" value="C:cell outer membrane"/>
    <property type="evidence" value="ECO:0007669"/>
    <property type="project" value="UniProtKB-SubCell"/>
</dbReference>
<keyword evidence="4" id="KW-0813">Transport</keyword>
<evidence type="ECO:0000256" key="8">
    <source>
        <dbReference type="ARBA" id="ARBA00022927"/>
    </source>
</evidence>
<dbReference type="Pfam" id="PF05662">
    <property type="entry name" value="YadA_stalk"/>
    <property type="match status" value="1"/>
</dbReference>
<evidence type="ECO:0000256" key="1">
    <source>
        <dbReference type="ARBA" id="ARBA00004241"/>
    </source>
</evidence>
<dbReference type="SUPFAM" id="SSF54523">
    <property type="entry name" value="Pili subunits"/>
    <property type="match status" value="1"/>
</dbReference>
<dbReference type="InterPro" id="IPR005594">
    <property type="entry name" value="YadA_C"/>
</dbReference>
<gene>
    <name evidence="14" type="primary">hsf2_17</name>
    <name evidence="14" type="ORF">NCTC10699_01620</name>
</gene>
<evidence type="ECO:0000256" key="6">
    <source>
        <dbReference type="ARBA" id="ARBA00022692"/>
    </source>
</evidence>
<feature type="domain" description="Trimeric autotransporter adhesin YadA-like C-terminal membrane anchor" evidence="12">
    <location>
        <begin position="295"/>
        <end position="355"/>
    </location>
</feature>
<evidence type="ECO:0000256" key="7">
    <source>
        <dbReference type="ARBA" id="ARBA00022729"/>
    </source>
</evidence>
<reference evidence="14 15" key="1">
    <citation type="submission" date="2018-06" db="EMBL/GenBank/DDBJ databases">
        <authorList>
            <consortium name="Pathogen Informatics"/>
            <person name="Doyle S."/>
        </authorList>
    </citation>
    <scope>NUCLEOTIDE SEQUENCE [LARGE SCALE GENOMIC DNA]</scope>
    <source>
        <strain evidence="14 15">NCTC10699</strain>
    </source>
</reference>
<dbReference type="GO" id="GO:0009986">
    <property type="term" value="C:cell surface"/>
    <property type="evidence" value="ECO:0007669"/>
    <property type="project" value="UniProtKB-SubCell"/>
</dbReference>
<sequence length="355" mass="36813">MKKTFKFNVMQAVLLGSLGVSVSAVAAGTNTNNNGVQKVVSQKNNASNLEIGVKTDKSGTVTLNLPKITRWEIDNSGKNVLGGNKANDVVTAYGLTGIVNNVSWLVKTTDKSGYNNGDVVYVNAGDEVKFDNGTNISAVVTNKVGGDKLNPAADKDTTTIKFNLNENLTGIRSIESKDKTKISLEKDKVNVNKARVSNVADAKDKSDAVNLGQLNGVKDSVTSLDKKVTGVQGSVTTLDKKVTGVQDSVTILDKKVTTNITGIQSNLHSIDQKVNKLDERVRGIGASSAAAAALPQVSLAGKSMLAVSAGGYSGASAVAVGYSGASNDGKVILKLQGTVNSEGHLSGGAGVGYQW</sequence>
<keyword evidence="9" id="KW-0472">Membrane</keyword>